<evidence type="ECO:0000313" key="4">
    <source>
        <dbReference type="Proteomes" id="UP000636949"/>
    </source>
</evidence>
<dbReference type="GO" id="GO:0006351">
    <property type="term" value="P:DNA-templated transcription"/>
    <property type="evidence" value="ECO:0007669"/>
    <property type="project" value="TreeGrafter"/>
</dbReference>
<feature type="domain" description="LysR substrate-binding" evidence="2">
    <location>
        <begin position="147"/>
        <end position="304"/>
    </location>
</feature>
<proteinExistence type="inferred from homology"/>
<dbReference type="InterPro" id="IPR036388">
    <property type="entry name" value="WH-like_DNA-bd_sf"/>
</dbReference>
<dbReference type="OrthoDB" id="8437302at2"/>
<keyword evidence="4" id="KW-1185">Reference proteome</keyword>
<dbReference type="PANTHER" id="PTHR30537:SF68">
    <property type="entry name" value="TRANSCRIPTIONAL REGULATOR-RELATED"/>
    <property type="match status" value="1"/>
</dbReference>
<organism evidence="3 4">
    <name type="scientific">Cysteiniphilum litorale</name>
    <dbReference type="NCBI Taxonomy" id="2056700"/>
    <lineage>
        <taxon>Bacteria</taxon>
        <taxon>Pseudomonadati</taxon>
        <taxon>Pseudomonadota</taxon>
        <taxon>Gammaproteobacteria</taxon>
        <taxon>Thiotrichales</taxon>
        <taxon>Fastidiosibacteraceae</taxon>
        <taxon>Cysteiniphilum</taxon>
    </lineage>
</organism>
<dbReference type="EMBL" id="BMJS01000001">
    <property type="protein sequence ID" value="GGF86875.1"/>
    <property type="molecule type" value="Genomic_DNA"/>
</dbReference>
<reference evidence="3" key="1">
    <citation type="journal article" date="2014" name="Int. J. Syst. Evol. Microbiol.">
        <title>Complete genome sequence of Corynebacterium casei LMG S-19264T (=DSM 44701T), isolated from a smear-ripened cheese.</title>
        <authorList>
            <consortium name="US DOE Joint Genome Institute (JGI-PGF)"/>
            <person name="Walter F."/>
            <person name="Albersmeier A."/>
            <person name="Kalinowski J."/>
            <person name="Ruckert C."/>
        </authorList>
    </citation>
    <scope>NUCLEOTIDE SEQUENCE</scope>
    <source>
        <strain evidence="3">CGMCC 1.15758</strain>
    </source>
</reference>
<dbReference type="Gene3D" id="3.40.190.290">
    <property type="match status" value="1"/>
</dbReference>
<dbReference type="SUPFAM" id="SSF46785">
    <property type="entry name" value="Winged helix' DNA-binding domain"/>
    <property type="match status" value="1"/>
</dbReference>
<name>A0A8J3E617_9GAMM</name>
<dbReference type="InterPro" id="IPR036390">
    <property type="entry name" value="WH_DNA-bd_sf"/>
</dbReference>
<dbReference type="SUPFAM" id="SSF53850">
    <property type="entry name" value="Periplasmic binding protein-like II"/>
    <property type="match status" value="1"/>
</dbReference>
<evidence type="ECO:0000256" key="1">
    <source>
        <dbReference type="ARBA" id="ARBA00009437"/>
    </source>
</evidence>
<protein>
    <submittedName>
        <fullName evidence="3">LysR family transcriptional regulator</fullName>
    </submittedName>
</protein>
<comment type="similarity">
    <text evidence="1">Belongs to the LysR transcriptional regulatory family.</text>
</comment>
<dbReference type="RefSeq" id="WP_117001356.1">
    <property type="nucleotide sequence ID" value="NZ_BMJS01000001.1"/>
</dbReference>
<comment type="caution">
    <text evidence="3">The sequence shown here is derived from an EMBL/GenBank/DDBJ whole genome shotgun (WGS) entry which is preliminary data.</text>
</comment>
<evidence type="ECO:0000313" key="3">
    <source>
        <dbReference type="EMBL" id="GGF86875.1"/>
    </source>
</evidence>
<reference evidence="3" key="2">
    <citation type="submission" date="2020-09" db="EMBL/GenBank/DDBJ databases">
        <authorList>
            <person name="Sun Q."/>
            <person name="Zhou Y."/>
        </authorList>
    </citation>
    <scope>NUCLEOTIDE SEQUENCE</scope>
    <source>
        <strain evidence="3">CGMCC 1.15758</strain>
    </source>
</reference>
<dbReference type="Proteomes" id="UP000636949">
    <property type="component" value="Unassembled WGS sequence"/>
</dbReference>
<sequence>MYTEFFTDALTLLDIIKIGSIAGLSDAKGEHRTTISRRIQRLEFHLKNTVITTKSGRVELTPYGSELIPRLQAMVQHMDRSFSQLVQKQETQKMQVRFFNNIGVYYFFIDECLQSLLAINPDISIEMTSYTYYQMLNFGSVSKSLFDQFDVIFIHDALIHLINDEEWLVKMRLQTTHKLYASEYYLKTHPAINDPQDLRKHICIYNNLLPTKSWLLQDEQNKPNEHAVTFEQSIGCDAVIMQYKLTKIGYGVSLIPESVVKSDHQTLVNILPNLSSKPFTTYLLVNSESYKNPIIKKVITAMIDTLNNLEYWG</sequence>
<dbReference type="AlphaFoldDB" id="A0A8J3E617"/>
<gene>
    <name evidence="3" type="ORF">GCM10010995_00250</name>
</gene>
<dbReference type="InterPro" id="IPR005119">
    <property type="entry name" value="LysR_subst-bd"/>
</dbReference>
<dbReference type="GO" id="GO:0043565">
    <property type="term" value="F:sequence-specific DNA binding"/>
    <property type="evidence" value="ECO:0007669"/>
    <property type="project" value="TreeGrafter"/>
</dbReference>
<dbReference type="Gene3D" id="1.10.10.10">
    <property type="entry name" value="Winged helix-like DNA-binding domain superfamily/Winged helix DNA-binding domain"/>
    <property type="match status" value="1"/>
</dbReference>
<accession>A0A8J3E617</accession>
<dbReference type="InterPro" id="IPR058163">
    <property type="entry name" value="LysR-type_TF_proteobact-type"/>
</dbReference>
<dbReference type="PANTHER" id="PTHR30537">
    <property type="entry name" value="HTH-TYPE TRANSCRIPTIONAL REGULATOR"/>
    <property type="match status" value="1"/>
</dbReference>
<evidence type="ECO:0000259" key="2">
    <source>
        <dbReference type="Pfam" id="PF03466"/>
    </source>
</evidence>
<dbReference type="Pfam" id="PF03466">
    <property type="entry name" value="LysR_substrate"/>
    <property type="match status" value="1"/>
</dbReference>
<dbReference type="GO" id="GO:0003700">
    <property type="term" value="F:DNA-binding transcription factor activity"/>
    <property type="evidence" value="ECO:0007669"/>
    <property type="project" value="TreeGrafter"/>
</dbReference>